<dbReference type="Pfam" id="PF00596">
    <property type="entry name" value="Aldolase_II"/>
    <property type="match status" value="1"/>
</dbReference>
<comment type="caution">
    <text evidence="2">The sequence shown here is derived from an EMBL/GenBank/DDBJ whole genome shotgun (WGS) entry which is preliminary data.</text>
</comment>
<reference evidence="2" key="3">
    <citation type="journal article" date="2023" name="mSystems">
        <title>Charting the Lipopeptidome of Nonpathogenic Pseudomonas.</title>
        <authorList>
            <person name="Cesa-Luna C."/>
            <person name="Geudens N."/>
            <person name="Girard L."/>
            <person name="De Roo V."/>
            <person name="Maklad H.R."/>
            <person name="Martins J.C."/>
            <person name="Hofte M."/>
            <person name="De Mot R."/>
        </authorList>
    </citation>
    <scope>NUCLEOTIDE SEQUENCE</scope>
    <source>
        <strain evidence="2">COR51</strain>
    </source>
</reference>
<keyword evidence="3" id="KW-1185">Reference proteome</keyword>
<dbReference type="Proteomes" id="UP001139994">
    <property type="component" value="Unassembled WGS sequence"/>
</dbReference>
<protein>
    <submittedName>
        <fullName evidence="2">Class II aldolase/adducin family protein</fullName>
    </submittedName>
</protein>
<accession>A0ABT2VJN8</accession>
<evidence type="ECO:0000313" key="2">
    <source>
        <dbReference type="EMBL" id="MCU7241437.1"/>
    </source>
</evidence>
<dbReference type="SUPFAM" id="SSF53639">
    <property type="entry name" value="AraD/HMP-PK domain-like"/>
    <property type="match status" value="1"/>
</dbReference>
<evidence type="ECO:0000313" key="3">
    <source>
        <dbReference type="Proteomes" id="UP001139994"/>
    </source>
</evidence>
<reference evidence="2" key="2">
    <citation type="submission" date="2022-09" db="EMBL/GenBank/DDBJ databases">
        <authorList>
            <person name="Cesa-Luna C."/>
            <person name="Girard L."/>
            <person name="Lood C."/>
            <person name="Hofte M."/>
            <person name="De Mot R."/>
        </authorList>
    </citation>
    <scope>NUCLEOTIDE SEQUENCE</scope>
    <source>
        <strain evidence="2">COR51</strain>
    </source>
</reference>
<organism evidence="2 3">
    <name type="scientific">Pseudomonas peradeniyensis</name>
    <dbReference type="NCBI Taxonomy" id="2745488"/>
    <lineage>
        <taxon>Bacteria</taxon>
        <taxon>Pseudomonadati</taxon>
        <taxon>Pseudomonadota</taxon>
        <taxon>Gammaproteobacteria</taxon>
        <taxon>Pseudomonadales</taxon>
        <taxon>Pseudomonadaceae</taxon>
        <taxon>Pseudomonas</taxon>
    </lineage>
</organism>
<sequence>MTVLINERPLTAELQALTDQVLAEAEAAFSVFRETRTITANGTVGFIERVPGEELLVSVNYGGPWNHRKPLEATVSDFAGNVILGKGKGKGGLGRYTKLFQTHADITTVSHVHSPYLGAWAQTHRSLPFHYVPVQRYQLARELPVYIDRRQAEVDFILEQIVANPFNLAILEANGGATVWGKHGLRATAEFILLLEEGAQIQLLADALGGSRPYGPGVLTQQWKMSGLYERASELGLVPGIDRRN</sequence>
<dbReference type="RefSeq" id="WP_262952953.1">
    <property type="nucleotide sequence ID" value="NZ_JAOSLA010000076.1"/>
</dbReference>
<proteinExistence type="predicted"/>
<dbReference type="SMART" id="SM01007">
    <property type="entry name" value="Aldolase_II"/>
    <property type="match status" value="1"/>
</dbReference>
<dbReference type="EMBL" id="JAOSLA010000076">
    <property type="protein sequence ID" value="MCU7241437.1"/>
    <property type="molecule type" value="Genomic_DNA"/>
</dbReference>
<dbReference type="Gene3D" id="3.40.225.10">
    <property type="entry name" value="Class II aldolase/adducin N-terminal domain"/>
    <property type="match status" value="1"/>
</dbReference>
<dbReference type="InterPro" id="IPR036409">
    <property type="entry name" value="Aldolase_II/adducin_N_sf"/>
</dbReference>
<evidence type="ECO:0000259" key="1">
    <source>
        <dbReference type="SMART" id="SM01007"/>
    </source>
</evidence>
<gene>
    <name evidence="2" type="ORF">OC929_25655</name>
</gene>
<name>A0ABT2VJN8_9PSED</name>
<reference evidence="2" key="1">
    <citation type="journal article" date="2022" name="Microbiol. Spectr.">
        <title>An Nuclear Magnetic Resonance Fingerprint Matching Approach for the Identification and Structural Re-Evaluation of Pseudomonas Lipopeptides.</title>
        <authorList>
            <person name="De Roo V."/>
            <person name="Verleysen Y."/>
            <person name="Kovacs B."/>
            <person name="De Vleeschouwer M."/>
            <person name="Muangkaew P."/>
            <person name="Girard L."/>
            <person name="Hofte M."/>
            <person name="De Mot R."/>
            <person name="Madder A."/>
            <person name="Geudens N."/>
            <person name="Martins J.C."/>
        </authorList>
    </citation>
    <scope>NUCLEOTIDE SEQUENCE</scope>
    <source>
        <strain evidence="2">COR51</strain>
    </source>
</reference>
<feature type="domain" description="Class II aldolase/adducin N-terminal" evidence="1">
    <location>
        <begin position="24"/>
        <end position="203"/>
    </location>
</feature>
<dbReference type="InterPro" id="IPR001303">
    <property type="entry name" value="Aldolase_II/adducin_N"/>
</dbReference>